<organism evidence="2">
    <name type="scientific">Escherichia coli</name>
    <dbReference type="NCBI Taxonomy" id="562"/>
    <lineage>
        <taxon>Bacteria</taxon>
        <taxon>Pseudomonadati</taxon>
        <taxon>Pseudomonadota</taxon>
        <taxon>Gammaproteobacteria</taxon>
        <taxon>Enterobacterales</taxon>
        <taxon>Enterobacteriaceae</taxon>
        <taxon>Escherichia</taxon>
    </lineage>
</organism>
<protein>
    <submittedName>
        <fullName evidence="2">Putative glycosyltransferase</fullName>
    </submittedName>
</protein>
<dbReference type="InterPro" id="IPR050256">
    <property type="entry name" value="Glycosyltransferase_2"/>
</dbReference>
<evidence type="ECO:0000313" key="2">
    <source>
        <dbReference type="EMBL" id="BAQ01478.1"/>
    </source>
</evidence>
<dbReference type="AlphaFoldDB" id="A0A0A8J680"/>
<dbReference type="InterPro" id="IPR029044">
    <property type="entry name" value="Nucleotide-diphossugar_trans"/>
</dbReference>
<dbReference type="PANTHER" id="PTHR48090">
    <property type="entry name" value="UNDECAPRENYL-PHOSPHATE 4-DEOXY-4-FORMAMIDO-L-ARABINOSE TRANSFERASE-RELATED"/>
    <property type="match status" value="1"/>
</dbReference>
<dbReference type="RefSeq" id="WP_016241347.1">
    <property type="nucleotide sequence ID" value="NZ_AP027829.1"/>
</dbReference>
<dbReference type="EMBL" id="AB812046">
    <property type="protein sequence ID" value="BAQ01478.1"/>
    <property type="molecule type" value="Genomic_DNA"/>
</dbReference>
<dbReference type="GO" id="GO:0016740">
    <property type="term" value="F:transferase activity"/>
    <property type="evidence" value="ECO:0007669"/>
    <property type="project" value="UniProtKB-KW"/>
</dbReference>
<name>A0A0A8J680_ECOLX</name>
<dbReference type="SUPFAM" id="SSF53448">
    <property type="entry name" value="Nucleotide-diphospho-sugar transferases"/>
    <property type="match status" value="1"/>
</dbReference>
<feature type="transmembrane region" description="Helical" evidence="1">
    <location>
        <begin position="226"/>
        <end position="249"/>
    </location>
</feature>
<evidence type="ECO:0000313" key="3">
    <source>
        <dbReference type="EMBL" id="BAQ01831.1"/>
    </source>
</evidence>
<dbReference type="EMBL" id="AB812067">
    <property type="protein sequence ID" value="BAQ01831.1"/>
    <property type="molecule type" value="Genomic_DNA"/>
</dbReference>
<keyword evidence="2" id="KW-0808">Transferase</keyword>
<reference evidence="2" key="1">
    <citation type="journal article" date="2014" name="DNA Res.">
        <title>A complete view of the genetic diversity of the Escherichia coli O-antigen biosynthesis gene cluster.</title>
        <authorList>
            <person name="Iguchi A."/>
            <person name="Iyoda S."/>
            <person name="Kikuchi T."/>
            <person name="Ogura Y."/>
            <person name="Katsura K."/>
            <person name="Ohnishi M."/>
            <person name="Hayashi T."/>
            <person name="Thomson N.R."/>
        </authorList>
    </citation>
    <scope>NUCLEOTIDE SEQUENCE</scope>
    <source>
        <strain evidence="3">10B-1</strain>
        <strain evidence="2">H510a</strain>
    </source>
</reference>
<dbReference type="PANTHER" id="PTHR48090:SF8">
    <property type="entry name" value="GLYCOSYLTRANSFERASE CSBB-RELATED"/>
    <property type="match status" value="1"/>
</dbReference>
<feature type="transmembrane region" description="Helical" evidence="1">
    <location>
        <begin position="261"/>
        <end position="283"/>
    </location>
</feature>
<keyword evidence="1" id="KW-1133">Transmembrane helix</keyword>
<accession>A0A0A8J680</accession>
<proteinExistence type="predicted"/>
<evidence type="ECO:0000256" key="1">
    <source>
        <dbReference type="SAM" id="Phobius"/>
    </source>
</evidence>
<keyword evidence="1" id="KW-0472">Membrane</keyword>
<dbReference type="GO" id="GO:0005886">
    <property type="term" value="C:plasma membrane"/>
    <property type="evidence" value="ECO:0007669"/>
    <property type="project" value="TreeGrafter"/>
</dbReference>
<keyword evidence="1" id="KW-0812">Transmembrane</keyword>
<dbReference type="PATRIC" id="fig|562.7440.peg.1663"/>
<sequence>MKSESFVSVVLSTHDLSSELTNKLKQIQSLLDDNYTDYEILIVSKGPYRDVPRTSAIDNILKTIPSVRFLQLSGCVHDDVVRAAGLENAIGDFVVLYDHQTDPVYVIHQAVEECKSGYDVVVGVSTQSLPCAYRIMRDTASHILKAIDYHIPKNSTGLRCLSRRAVNAVTDTGRFHHQFYMRIQKTGYPVSELTYQPVSETHIKRSITYGFRNLVRLMVFNSSRPLRWMSIVGTVGSLSALLFAVYSILVNLINGHVVEGWTTTVLFMSTLFMLQFIMLAFFGEYLSRLLDDRSEQAAYSVVFEKNSAVMINKDRVNVLNDATVEEANLVQTGRDR</sequence>